<comment type="caution">
    <text evidence="3">The sequence shown here is derived from an EMBL/GenBank/DDBJ whole genome shotgun (WGS) entry which is preliminary data.</text>
</comment>
<protein>
    <submittedName>
        <fullName evidence="3">Transcriptional regulator</fullName>
    </submittedName>
</protein>
<organism evidence="3 4">
    <name type="scientific">Marinobacter guineae</name>
    <dbReference type="NCBI Taxonomy" id="432303"/>
    <lineage>
        <taxon>Bacteria</taxon>
        <taxon>Pseudomonadati</taxon>
        <taxon>Pseudomonadota</taxon>
        <taxon>Gammaproteobacteria</taxon>
        <taxon>Pseudomonadales</taxon>
        <taxon>Marinobacteraceae</taxon>
        <taxon>Marinobacter</taxon>
    </lineage>
</organism>
<gene>
    <name evidence="3" type="ORF">CLH62_11055</name>
</gene>
<evidence type="ECO:0000259" key="2">
    <source>
        <dbReference type="Pfam" id="PF21320"/>
    </source>
</evidence>
<dbReference type="CDD" id="cd02440">
    <property type="entry name" value="AdoMet_MTases"/>
    <property type="match status" value="1"/>
</dbReference>
<dbReference type="InterPro" id="IPR036388">
    <property type="entry name" value="WH-like_DNA-bd_sf"/>
</dbReference>
<dbReference type="InterPro" id="IPR048711">
    <property type="entry name" value="WHD_Rv2258c"/>
</dbReference>
<name>A0A2G1VDY3_9GAMM</name>
<proteinExistence type="predicted"/>
<evidence type="ECO:0000313" key="3">
    <source>
        <dbReference type="EMBL" id="PHQ24892.1"/>
    </source>
</evidence>
<feature type="domain" description="Methyltransferase" evidence="1">
    <location>
        <begin position="176"/>
        <end position="288"/>
    </location>
</feature>
<accession>A0A2G1VDY3</accession>
<evidence type="ECO:0000313" key="4">
    <source>
        <dbReference type="Proteomes" id="UP000229044"/>
    </source>
</evidence>
<dbReference type="OrthoDB" id="9801363at2"/>
<dbReference type="InterPro" id="IPR053173">
    <property type="entry name" value="SAM-binding_MTase"/>
</dbReference>
<feature type="domain" description="S-adenosylmethionine-dependent methyltransferase Rv2258c-like winged HTH" evidence="2">
    <location>
        <begin position="28"/>
        <end position="102"/>
    </location>
</feature>
<dbReference type="AlphaFoldDB" id="A0A2G1VDY3"/>
<sequence>MNAPLSASATPRTPELFGEQFANMVNHAAIVAMASLGHRLGLFDTLASLPPATSEQIARAGGLNERYVREWLSVMVTGGIVDYHPVDKTFSLDPAHAACLTRSASPNNLAVTARFIPLISSMESDLLACFRTGEGLSYSAYPCFHEVMAEDSHQTVVSALFDHILPLVPELRERLNQGISVLDAGCGRGLALLALAQAFPKSRFTGFDLCEEAFAPTRERARSLGLSNLTFEPRDLRDFRQPAAYDLITSFDAVHDQADPAALLKGICGALRPGGIYLMQDIAGSSFLENNLEHPLGPLLYTISCAHCTPVSLAQGGPGLGTLWGEEKAEQMLRQAGFRDITSQRLEHDPFNVYFIARNGEGRSS</sequence>
<dbReference type="Gene3D" id="3.40.50.150">
    <property type="entry name" value="Vaccinia Virus protein VP39"/>
    <property type="match status" value="1"/>
</dbReference>
<evidence type="ECO:0000259" key="1">
    <source>
        <dbReference type="Pfam" id="PF13847"/>
    </source>
</evidence>
<dbReference type="PANTHER" id="PTHR45128">
    <property type="entry name" value="METHYLTRANSFERASE TYPE 11"/>
    <property type="match status" value="1"/>
</dbReference>
<dbReference type="Pfam" id="PF21320">
    <property type="entry name" value="WHD_Rv2258c"/>
    <property type="match status" value="1"/>
</dbReference>
<dbReference type="RefSeq" id="WP_099618208.1">
    <property type="nucleotide sequence ID" value="NZ_KZ319340.1"/>
</dbReference>
<dbReference type="SUPFAM" id="SSF53335">
    <property type="entry name" value="S-adenosyl-L-methionine-dependent methyltransferases"/>
    <property type="match status" value="1"/>
</dbReference>
<dbReference type="Proteomes" id="UP000229044">
    <property type="component" value="Unassembled WGS sequence"/>
</dbReference>
<dbReference type="Pfam" id="PF13847">
    <property type="entry name" value="Methyltransf_31"/>
    <property type="match status" value="1"/>
</dbReference>
<dbReference type="SUPFAM" id="SSF46785">
    <property type="entry name" value="Winged helix' DNA-binding domain"/>
    <property type="match status" value="1"/>
</dbReference>
<dbReference type="InterPro" id="IPR029063">
    <property type="entry name" value="SAM-dependent_MTases_sf"/>
</dbReference>
<dbReference type="EMBL" id="NTFI01000003">
    <property type="protein sequence ID" value="PHQ24892.1"/>
    <property type="molecule type" value="Genomic_DNA"/>
</dbReference>
<dbReference type="Gene3D" id="1.10.10.10">
    <property type="entry name" value="Winged helix-like DNA-binding domain superfamily/Winged helix DNA-binding domain"/>
    <property type="match status" value="1"/>
</dbReference>
<keyword evidence="4" id="KW-1185">Reference proteome</keyword>
<dbReference type="InterPro" id="IPR025714">
    <property type="entry name" value="Methyltranfer_dom"/>
</dbReference>
<dbReference type="InterPro" id="IPR036390">
    <property type="entry name" value="WH_DNA-bd_sf"/>
</dbReference>
<reference evidence="3 4" key="1">
    <citation type="submission" date="2017-09" db="EMBL/GenBank/DDBJ databases">
        <title>The draft genome sequences of Marinobacter guineae M3B.</title>
        <authorList>
            <person name="Cao J."/>
        </authorList>
    </citation>
    <scope>NUCLEOTIDE SEQUENCE [LARGE SCALE GENOMIC DNA]</scope>
    <source>
        <strain evidence="3 4">M3B</strain>
    </source>
</reference>
<dbReference type="PANTHER" id="PTHR45128:SF1">
    <property type="entry name" value="S-ADENOSYLMETHIONINE-DEPENDENT METHYLTRANSFERASE RV2258C"/>
    <property type="match status" value="1"/>
</dbReference>